<feature type="transmembrane region" description="Helical" evidence="2">
    <location>
        <begin position="406"/>
        <end position="423"/>
    </location>
</feature>
<accession>A0A1D9PVI2</accession>
<dbReference type="OrthoDB" id="2140105at2759"/>
<proteinExistence type="predicted"/>
<feature type="region of interest" description="Disordered" evidence="1">
    <location>
        <begin position="41"/>
        <end position="99"/>
    </location>
</feature>
<feature type="region of interest" description="Disordered" evidence="1">
    <location>
        <begin position="1"/>
        <end position="23"/>
    </location>
</feature>
<feature type="transmembrane region" description="Helical" evidence="2">
    <location>
        <begin position="371"/>
        <end position="394"/>
    </location>
</feature>
<feature type="transmembrane region" description="Helical" evidence="2">
    <location>
        <begin position="125"/>
        <end position="149"/>
    </location>
</feature>
<dbReference type="InterPro" id="IPR022703">
    <property type="entry name" value="DUF3533"/>
</dbReference>
<reference evidence="5" key="1">
    <citation type="journal article" date="2017" name="Genome Biol. Evol.">
        <title>The complete genome sequence of the phytopathogenic fungus Sclerotinia sclerotiorum reveals insights into the genome architecture of broad host range pathogens.</title>
        <authorList>
            <person name="Derbyshire M."/>
            <person name="Denton-Giles M."/>
            <person name="Hegedus D."/>
            <person name="Seifbarghy S."/>
            <person name="Rollins J."/>
            <person name="van Kan J."/>
            <person name="Seidl M.F."/>
            <person name="Faino L."/>
            <person name="Mbengue M."/>
            <person name="Navaud O."/>
            <person name="Raffaele S."/>
            <person name="Hammond-Kosack K."/>
            <person name="Heard S."/>
            <person name="Oliver R."/>
        </authorList>
    </citation>
    <scope>NUCLEOTIDE SEQUENCE [LARGE SCALE GENOMIC DNA]</scope>
    <source>
        <strain evidence="5">ATCC 18683 / 1980 / Ss-1</strain>
    </source>
</reference>
<feature type="transmembrane region" description="Helical" evidence="2">
    <location>
        <begin position="491"/>
        <end position="511"/>
    </location>
</feature>
<dbReference type="PANTHER" id="PTHR34814">
    <property type="entry name" value="NITROSOGUANIDINE RESISTANCE PROTEIN SNG1"/>
    <property type="match status" value="1"/>
</dbReference>
<evidence type="ECO:0000256" key="1">
    <source>
        <dbReference type="SAM" id="MobiDB-lite"/>
    </source>
</evidence>
<evidence type="ECO:0000313" key="4">
    <source>
        <dbReference type="EMBL" id="APA06714.1"/>
    </source>
</evidence>
<protein>
    <recommendedName>
        <fullName evidence="3">DUF3533 domain-containing protein</fullName>
    </recommendedName>
</protein>
<feature type="domain" description="DUF3533" evidence="3">
    <location>
        <begin position="134"/>
        <end position="502"/>
    </location>
</feature>
<dbReference type="AlphaFoldDB" id="A0A1D9PVI2"/>
<evidence type="ECO:0000313" key="5">
    <source>
        <dbReference type="Proteomes" id="UP000177798"/>
    </source>
</evidence>
<dbReference type="Pfam" id="PF12051">
    <property type="entry name" value="DUF3533"/>
    <property type="match status" value="1"/>
</dbReference>
<dbReference type="PANTHER" id="PTHR34814:SF1">
    <property type="entry name" value="NITROSOGUANIDINE RESISTANCE PROTEIN SNG1"/>
    <property type="match status" value="1"/>
</dbReference>
<feature type="transmembrane region" description="Helical" evidence="2">
    <location>
        <begin position="430"/>
        <end position="452"/>
    </location>
</feature>
<gene>
    <name evidence="4" type="ORF">sscle_02g014840</name>
</gene>
<name>A0A1D9PVI2_SCLS1</name>
<dbReference type="InterPro" id="IPR053001">
    <property type="entry name" value="MNNG_permease-like"/>
</dbReference>
<feature type="compositionally biased region" description="Basic and acidic residues" evidence="1">
    <location>
        <begin position="46"/>
        <end position="56"/>
    </location>
</feature>
<evidence type="ECO:0000259" key="3">
    <source>
        <dbReference type="Pfam" id="PF12051"/>
    </source>
</evidence>
<organism evidence="4 5">
    <name type="scientific">Sclerotinia sclerotiorum (strain ATCC 18683 / 1980 / Ss-1)</name>
    <name type="common">White mold</name>
    <name type="synonym">Whetzelinia sclerotiorum</name>
    <dbReference type="NCBI Taxonomy" id="665079"/>
    <lineage>
        <taxon>Eukaryota</taxon>
        <taxon>Fungi</taxon>
        <taxon>Dikarya</taxon>
        <taxon>Ascomycota</taxon>
        <taxon>Pezizomycotina</taxon>
        <taxon>Leotiomycetes</taxon>
        <taxon>Helotiales</taxon>
        <taxon>Sclerotiniaceae</taxon>
        <taxon>Sclerotinia</taxon>
    </lineage>
</organism>
<evidence type="ECO:0000256" key="2">
    <source>
        <dbReference type="SAM" id="Phobius"/>
    </source>
</evidence>
<dbReference type="EMBL" id="CP017815">
    <property type="protein sequence ID" value="APA06714.1"/>
    <property type="molecule type" value="Genomic_DNA"/>
</dbReference>
<keyword evidence="2" id="KW-1133">Transmembrane helix</keyword>
<dbReference type="VEuPathDB" id="FungiDB:sscle_02g014840"/>
<dbReference type="Proteomes" id="UP000177798">
    <property type="component" value="Chromosome 2"/>
</dbReference>
<feature type="transmembrane region" description="Helical" evidence="2">
    <location>
        <begin position="330"/>
        <end position="350"/>
    </location>
</feature>
<keyword evidence="2" id="KW-0812">Transmembrane</keyword>
<keyword evidence="2" id="KW-0472">Membrane</keyword>
<sequence length="552" mass="62629">MPFQIPPRSRLDSKSPFRLSRSRMPPYSTFYISADSLALGNETDDTVDKGKAREEEPTIPSGWSLGMLPTGRRYPGSTIRSSTKGRDPQSDEESLTGSRRSQYRNIIKYPLPGPLSPHLAENRKLWIKMFVVFCVLLVTTIMGTMSIYWGGDHSIQYNIPVLTIAVIDFDHSEVGRYLQDMTTAARAKDYHHSLGFVNQDGDTMYGNVENVRAALHDQKFWMAVVVMENATKAMNHAYEVGDEPYDPNQAISVFYEESRNALVIAQAVYPKLLDFLNKFVLEFTKQKQSSLLQGINGSDVTALQRQAQNPVAAGFTVFNMAPATPSTAEAATEIGTIYLIIVSFLSVLMFDKLSDTIMGTIPMRTYYIYRIAVLPFVYFFLSLFYLTLSCMWHIPFSLHFGSAGYVLYWMLSWISMMAFGLTIENINNLLGMPFTPVFFVFWVISNVTTGFYPTEILSNFYKWGIVWPLRHDIMGARAIIYGTKNTLRLNFGVLIGWVLVSLLLMPGTVWLQMRKKREIREERSRVVLEKVWGAPGKEKGGRLRLPKLSPPN</sequence>